<protein>
    <submittedName>
        <fullName evidence="2">GLOBIN domain-containing protein</fullName>
    </submittedName>
</protein>
<organism evidence="1 2">
    <name type="scientific">Rhabditophanes sp. KR3021</name>
    <dbReference type="NCBI Taxonomy" id="114890"/>
    <lineage>
        <taxon>Eukaryota</taxon>
        <taxon>Metazoa</taxon>
        <taxon>Ecdysozoa</taxon>
        <taxon>Nematoda</taxon>
        <taxon>Chromadorea</taxon>
        <taxon>Rhabditida</taxon>
        <taxon>Tylenchina</taxon>
        <taxon>Panagrolaimomorpha</taxon>
        <taxon>Strongyloidoidea</taxon>
        <taxon>Alloionematidae</taxon>
        <taxon>Rhabditophanes</taxon>
    </lineage>
</organism>
<reference evidence="2" key="1">
    <citation type="submission" date="2016-11" db="UniProtKB">
        <authorList>
            <consortium name="WormBaseParasite"/>
        </authorList>
    </citation>
    <scope>IDENTIFICATION</scope>
    <source>
        <strain evidence="2">KR3021</strain>
    </source>
</reference>
<dbReference type="WBParaSite" id="RSKR_0000308600.1">
    <property type="protein sequence ID" value="RSKR_0000308600.1"/>
    <property type="gene ID" value="RSKR_0000308600"/>
</dbReference>
<evidence type="ECO:0000313" key="1">
    <source>
        <dbReference type="Proteomes" id="UP000095286"/>
    </source>
</evidence>
<name>A0AC35TQG2_9BILA</name>
<sequence length="113" mass="12759">MGLAADIQKKLKDLLEPEEVDEMIKFFKSIGIRIRDYWEAFSGNAVNKLMKEMDKFLAVLPNSGNNIKNMKDILKNLSKVYLTVFVAGTDDQVQLELTLDNLVGAYKNGCLSK</sequence>
<proteinExistence type="predicted"/>
<accession>A0AC35TQG2</accession>
<evidence type="ECO:0000313" key="2">
    <source>
        <dbReference type="WBParaSite" id="RSKR_0000308600.1"/>
    </source>
</evidence>
<dbReference type="Proteomes" id="UP000095286">
    <property type="component" value="Unplaced"/>
</dbReference>